<dbReference type="OrthoDB" id="9758038at2"/>
<evidence type="ECO:0000256" key="4">
    <source>
        <dbReference type="ARBA" id="ARBA00022801"/>
    </source>
</evidence>
<organism evidence="10 11">
    <name type="scientific">Solidesulfovibrio fructosivorans JJ]</name>
    <dbReference type="NCBI Taxonomy" id="596151"/>
    <lineage>
        <taxon>Bacteria</taxon>
        <taxon>Pseudomonadati</taxon>
        <taxon>Thermodesulfobacteriota</taxon>
        <taxon>Desulfovibrionia</taxon>
        <taxon>Desulfovibrionales</taxon>
        <taxon>Desulfovibrionaceae</taxon>
        <taxon>Solidesulfovibrio</taxon>
    </lineage>
</organism>
<evidence type="ECO:0000259" key="9">
    <source>
        <dbReference type="PROSITE" id="PS51831"/>
    </source>
</evidence>
<evidence type="ECO:0000313" key="10">
    <source>
        <dbReference type="EMBL" id="EFL50085.1"/>
    </source>
</evidence>
<dbReference type="PANTHER" id="PTHR47320">
    <property type="entry name" value="BIFUNCTIONAL URIDYLYLTRANSFERASE/URIDYLYL-REMOVING ENZYME"/>
    <property type="match status" value="1"/>
</dbReference>
<keyword evidence="6 7" id="KW-0511">Multifunctional enzyme</keyword>
<keyword evidence="4 7" id="KW-0378">Hydrolase</keyword>
<dbReference type="GO" id="GO:0008081">
    <property type="term" value="F:phosphoric diester hydrolase activity"/>
    <property type="evidence" value="ECO:0007669"/>
    <property type="project" value="UniProtKB-UniRule"/>
</dbReference>
<dbReference type="Pfam" id="PF24931">
    <property type="entry name" value="ACT_ACR9_3rd"/>
    <property type="match status" value="1"/>
</dbReference>
<dbReference type="InterPro" id="IPR045865">
    <property type="entry name" value="ACT-like_dom_sf"/>
</dbReference>
<evidence type="ECO:0000256" key="6">
    <source>
        <dbReference type="ARBA" id="ARBA00023268"/>
    </source>
</evidence>
<dbReference type="CDD" id="cd05401">
    <property type="entry name" value="NT_GlnE_GlnD_like"/>
    <property type="match status" value="1"/>
</dbReference>
<comment type="domain">
    <text evidence="7">Has four distinct domains: an N-terminal nucleotidyltransferase (NT) domain responsible for UTase activity, a central HD domain that encodes UR activity, and two C-terminal ACT domains that seem to have a role in glutamine sensing.</text>
</comment>
<dbReference type="GO" id="GO:0006808">
    <property type="term" value="P:regulation of nitrogen utilization"/>
    <property type="evidence" value="ECO:0007669"/>
    <property type="project" value="UniProtKB-UniRule"/>
</dbReference>
<dbReference type="CDD" id="cd04899">
    <property type="entry name" value="ACT_ACR-UUR-like_2"/>
    <property type="match status" value="1"/>
</dbReference>
<keyword evidence="11" id="KW-1185">Reference proteome</keyword>
<dbReference type="PANTHER" id="PTHR47320:SF1">
    <property type="entry name" value="BIFUNCTIONAL URIDYLYLTRANSFERASE_URIDYLYL-REMOVING ENZYME"/>
    <property type="match status" value="1"/>
</dbReference>
<comment type="similarity">
    <text evidence="7">Belongs to the GlnD family.</text>
</comment>
<dbReference type="RefSeq" id="WP_005995541.1">
    <property type="nucleotide sequence ID" value="NZ_AECZ01000026.1"/>
</dbReference>
<comment type="caution">
    <text evidence="10">The sequence shown here is derived from an EMBL/GenBank/DDBJ whole genome shotgun (WGS) entry which is preliminary data.</text>
</comment>
<protein>
    <recommendedName>
        <fullName evidence="7">Bifunctional uridylyltransferase/uridylyl-removing enzyme</fullName>
        <shortName evidence="7">UTase/UR</shortName>
    </recommendedName>
    <alternativeName>
        <fullName evidence="7">Bifunctional [protein-PII] modification enzyme</fullName>
    </alternativeName>
    <alternativeName>
        <fullName evidence="7">Bifunctional nitrogen sensor protein</fullName>
    </alternativeName>
    <domain>
        <recommendedName>
            <fullName evidence="7">[Protein-PII] uridylyltransferase</fullName>
            <shortName evidence="7">PII uridylyltransferase</shortName>
            <shortName evidence="7">UTase</shortName>
            <ecNumber evidence="7">2.7.7.59</ecNumber>
        </recommendedName>
    </domain>
    <domain>
        <recommendedName>
            <fullName evidence="7">[Protein-PII]-UMP uridylyl-removing enzyme</fullName>
            <shortName evidence="7">UR</shortName>
            <ecNumber evidence="7">3.1.4.-</ecNumber>
        </recommendedName>
    </domain>
</protein>
<dbReference type="PROSITE" id="PS51671">
    <property type="entry name" value="ACT"/>
    <property type="match status" value="1"/>
</dbReference>
<sequence>MSLQEKPPSAALLVEGKALLDTALADGQVDVSYVAALADVFDRYFRERLAEYEASSGERAAFALVAVGGYGRRELCPASDIDVLVVFGGECPADAPELARFLFFPLWDLGVDLGHGVRTLDQCLTLARTDHQVLASLLDARFLAGDPGVHEGLAARLAADVFPARSADFALWLDAGNKERKASYGDAGAMLEPNLKNGLGGLRDAHQVRWLLALDAGRERDAVLLAPELAALAEDFRFVLTARMHLHRLCGRKNDKLYFEFQERVAEAMGFGPRGDRAGVERFLARLLRRMADIKALRLSAWPLLAGSLGALDLGAPAKALGGGVEFAPEGLRFAPGLSEEAAMEGLFDLLLACARTGRAPSHETLRRMRDIASAYARLAGVSPRTGRRLYDGLGAVMAADATGAAMDAVMATGLLRAALPEFARVEDIVAFDIYHVHPVGRHTLEAVRLLAGIRAGEPSRYKALLAGLPRPELVFWGLLLHDVGKGLGGGHAEKGAQLAEAMLARLAAPLEVRHAVAGLVREHLLLPETATGRDLADRDVVAGVAARVATVETLDMLTLIARCDGQATGPQAWTGWKESLIFELYDKVRAAIEQGRIFDAGDARIMLATRERVRELAGEGMEPEALERALLAMPPRYLVVESPETILVHLALLKELDAAEVEDRRMCPSARSARRGRDVAVLRHEALPEGDGFRLTVAARGVRALFATVCGALALYDLSIRDADVFVWEGGVTILSLRTANPPDVLYADEVFARVARAVRYAFSGKLFLAYRLAKKRESFLCAPAAANCPRTPPEVVLDDRASDLYTVLEVTCDDRVGLLYDIAHTLYELRLETHLAKVVTPAGRVRDVFYVRGPDGRRVEDPEQAAEIKAALLHRLADDLCAAH</sequence>
<dbReference type="SUPFAM" id="SSF81593">
    <property type="entry name" value="Nucleotidyltransferase substrate binding subunit/domain"/>
    <property type="match status" value="1"/>
</dbReference>
<dbReference type="Pfam" id="PF01966">
    <property type="entry name" value="HD"/>
    <property type="match status" value="1"/>
</dbReference>
<comment type="activity regulation">
    <text evidence="7">Uridylyltransferase (UTase) activity is inhibited by glutamine, while glutamine activates uridylyl-removing (UR) activity.</text>
</comment>
<feature type="domain" description="ACT" evidence="8">
    <location>
        <begin position="809"/>
        <end position="886"/>
    </location>
</feature>
<gene>
    <name evidence="7" type="primary">glnD</name>
    <name evidence="10" type="ORF">DesfrDRAFT_3190</name>
</gene>
<evidence type="ECO:0000256" key="5">
    <source>
        <dbReference type="ARBA" id="ARBA00022842"/>
    </source>
</evidence>
<evidence type="ECO:0000256" key="1">
    <source>
        <dbReference type="ARBA" id="ARBA00022679"/>
    </source>
</evidence>
<dbReference type="AlphaFoldDB" id="E1JZZ0"/>
<comment type="caution">
    <text evidence="7">Lacks conserved residue(s) required for the propagation of feature annotation.</text>
</comment>
<dbReference type="SUPFAM" id="SSF81301">
    <property type="entry name" value="Nucleotidyltransferase"/>
    <property type="match status" value="1"/>
</dbReference>
<evidence type="ECO:0000256" key="3">
    <source>
        <dbReference type="ARBA" id="ARBA00022737"/>
    </source>
</evidence>
<proteinExistence type="inferred from homology"/>
<feature type="region of interest" description="Uridylyltransferase" evidence="7">
    <location>
        <begin position="1"/>
        <end position="320"/>
    </location>
</feature>
<comment type="catalytic activity">
    <reaction evidence="7">
        <text>[protein-PII]-uridylyl-L-tyrosine + H2O = [protein-PII]-L-tyrosine + UMP + H(+)</text>
        <dbReference type="Rhea" id="RHEA:48600"/>
        <dbReference type="Rhea" id="RHEA-COMP:12147"/>
        <dbReference type="Rhea" id="RHEA-COMP:12148"/>
        <dbReference type="ChEBI" id="CHEBI:15377"/>
        <dbReference type="ChEBI" id="CHEBI:15378"/>
        <dbReference type="ChEBI" id="CHEBI:46858"/>
        <dbReference type="ChEBI" id="CHEBI:57865"/>
        <dbReference type="ChEBI" id="CHEBI:90602"/>
    </reaction>
</comment>
<dbReference type="InterPro" id="IPR010043">
    <property type="entry name" value="UTase/UR"/>
</dbReference>
<keyword evidence="5 7" id="KW-0460">Magnesium</keyword>
<dbReference type="InterPro" id="IPR013546">
    <property type="entry name" value="PII_UdlTrfase/GS_AdlTrfase"/>
</dbReference>
<comment type="cofactor">
    <cofactor evidence="7">
        <name>Mg(2+)</name>
        <dbReference type="ChEBI" id="CHEBI:18420"/>
    </cofactor>
</comment>
<feature type="domain" description="HD" evidence="9">
    <location>
        <begin position="440"/>
        <end position="558"/>
    </location>
</feature>
<dbReference type="EMBL" id="AECZ01000026">
    <property type="protein sequence ID" value="EFL50085.1"/>
    <property type="molecule type" value="Genomic_DNA"/>
</dbReference>
<dbReference type="STRING" id="596151.DesfrDRAFT_3190"/>
<keyword evidence="2 7" id="KW-0548">Nucleotidyltransferase</keyword>
<dbReference type="Gene3D" id="3.30.460.10">
    <property type="entry name" value="Beta Polymerase, domain 2"/>
    <property type="match status" value="1"/>
</dbReference>
<dbReference type="EC" id="3.1.4.-" evidence="7"/>
<evidence type="ECO:0000256" key="2">
    <source>
        <dbReference type="ARBA" id="ARBA00022695"/>
    </source>
</evidence>
<evidence type="ECO:0000256" key="7">
    <source>
        <dbReference type="HAMAP-Rule" id="MF_00277"/>
    </source>
</evidence>
<dbReference type="Gene3D" id="1.10.3090.10">
    <property type="entry name" value="cca-adding enzyme, domain 2"/>
    <property type="match status" value="1"/>
</dbReference>
<name>E1JZZ0_SOLFR</name>
<dbReference type="PIRSF" id="PIRSF006288">
    <property type="entry name" value="PII_uridyltransf"/>
    <property type="match status" value="1"/>
</dbReference>
<comment type="catalytic activity">
    <reaction evidence="7">
        <text>[protein-PII]-L-tyrosine + UTP = [protein-PII]-uridylyl-L-tyrosine + diphosphate</text>
        <dbReference type="Rhea" id="RHEA:13673"/>
        <dbReference type="Rhea" id="RHEA-COMP:12147"/>
        <dbReference type="Rhea" id="RHEA-COMP:12148"/>
        <dbReference type="ChEBI" id="CHEBI:33019"/>
        <dbReference type="ChEBI" id="CHEBI:46398"/>
        <dbReference type="ChEBI" id="CHEBI:46858"/>
        <dbReference type="ChEBI" id="CHEBI:90602"/>
        <dbReference type="EC" id="2.7.7.59"/>
    </reaction>
</comment>
<evidence type="ECO:0000313" key="11">
    <source>
        <dbReference type="Proteomes" id="UP000006250"/>
    </source>
</evidence>
<comment type="function">
    <text evidence="7">Modifies, by uridylylation and deuridylylation, the PII regulatory proteins (GlnB and homologs), in response to the nitrogen status of the cell that GlnD senses through the glutamine level. Under low glutamine levels, catalyzes the conversion of the PII proteins and UTP to PII-UMP and PPi, while under higher glutamine levels, GlnD hydrolyzes PII-UMP to PII and UMP (deuridylylation). Thus, controls uridylylation state and activity of the PII proteins, and plays an important role in the regulation of nitrogen metabolism.</text>
</comment>
<dbReference type="Pfam" id="PF08335">
    <property type="entry name" value="GlnD_UR_UTase"/>
    <property type="match status" value="1"/>
</dbReference>
<keyword evidence="1 7" id="KW-0808">Transferase</keyword>
<keyword evidence="3" id="KW-0677">Repeat</keyword>
<dbReference type="PROSITE" id="PS51831">
    <property type="entry name" value="HD"/>
    <property type="match status" value="1"/>
</dbReference>
<dbReference type="InterPro" id="IPR043519">
    <property type="entry name" value="NT_sf"/>
</dbReference>
<dbReference type="eggNOG" id="COG2844">
    <property type="taxonomic scope" value="Bacteria"/>
</dbReference>
<dbReference type="InterPro" id="IPR002912">
    <property type="entry name" value="ACT_dom"/>
</dbReference>
<dbReference type="InterPro" id="IPR006674">
    <property type="entry name" value="HD_domain"/>
</dbReference>
<accession>E1JZZ0</accession>
<dbReference type="SMART" id="SM00471">
    <property type="entry name" value="HDc"/>
    <property type="match status" value="1"/>
</dbReference>
<dbReference type="SUPFAM" id="SSF109604">
    <property type="entry name" value="HD-domain/PDEase-like"/>
    <property type="match status" value="1"/>
</dbReference>
<evidence type="ECO:0000259" key="8">
    <source>
        <dbReference type="PROSITE" id="PS51671"/>
    </source>
</evidence>
<dbReference type="GO" id="GO:0008773">
    <property type="term" value="F:[protein-PII] uridylyltransferase activity"/>
    <property type="evidence" value="ECO:0007669"/>
    <property type="project" value="UniProtKB-UniRule"/>
</dbReference>
<dbReference type="Proteomes" id="UP000006250">
    <property type="component" value="Unassembled WGS sequence"/>
</dbReference>
<dbReference type="InterPro" id="IPR003607">
    <property type="entry name" value="HD/PDEase_dom"/>
</dbReference>
<reference evidence="10 11" key="1">
    <citation type="submission" date="2010-08" db="EMBL/GenBank/DDBJ databases">
        <title>The draft genome of Desulfovibrio fructosovorans JJ.</title>
        <authorList>
            <consortium name="US DOE Joint Genome Institute (JGI-PGF)"/>
            <person name="Lucas S."/>
            <person name="Copeland A."/>
            <person name="Lapidus A."/>
            <person name="Cheng J.-F."/>
            <person name="Bruce D."/>
            <person name="Goodwin L."/>
            <person name="Pitluck S."/>
            <person name="Land M.L."/>
            <person name="Hauser L."/>
            <person name="Chang Y.-J."/>
            <person name="Jeffries C."/>
            <person name="Wall J.D."/>
            <person name="Stahl D.A."/>
            <person name="Arkin A.P."/>
            <person name="Dehal P."/>
            <person name="Stolyar S.M."/>
            <person name="Hazen T.C."/>
            <person name="Woyke T.J."/>
        </authorList>
    </citation>
    <scope>NUCLEOTIDE SEQUENCE [LARGE SCALE GENOMIC DNA]</scope>
    <source>
        <strain evidence="10 11">JJ</strain>
    </source>
</reference>
<dbReference type="SUPFAM" id="SSF55021">
    <property type="entry name" value="ACT-like"/>
    <property type="match status" value="1"/>
</dbReference>
<dbReference type="EC" id="2.7.7.59" evidence="7"/>
<dbReference type="HAMAP" id="MF_00277">
    <property type="entry name" value="PII_uridylyl_transf"/>
    <property type="match status" value="1"/>
</dbReference>